<protein>
    <submittedName>
        <fullName evidence="1">Uncharacterized protein</fullName>
    </submittedName>
</protein>
<organism evidence="1 2">
    <name type="scientific">Secundilactobacillus pentosiphilus</name>
    <dbReference type="NCBI Taxonomy" id="1714682"/>
    <lineage>
        <taxon>Bacteria</taxon>
        <taxon>Bacillati</taxon>
        <taxon>Bacillota</taxon>
        <taxon>Bacilli</taxon>
        <taxon>Lactobacillales</taxon>
        <taxon>Lactobacillaceae</taxon>
        <taxon>Secundilactobacillus</taxon>
    </lineage>
</organism>
<dbReference type="AlphaFoldDB" id="A0A1Z5ITF0"/>
<accession>A0A1Z5ITF0</accession>
<sequence length="517" mass="60123">MANIKLNLLDLDLSKVRFKESNVFSDMPGEALSQLLNDYYFSEDKVSDILKKYHLKMQPGDVAKELPQIDSEIQCPYDNNDMFVDLPSRTRKDDWDKNIVCPHCHHTIFRNNLRYSGINRICNCMGCQKKRREVVQTRKKLIEKQNRSNYPPIDYADLSLDYVLDLAVILQSLHASNLTNIGSFNSLPDMENEISITTLRHLARSGVLVVSVESPSEAIEVDENENEYNFFLDKVSWDINIVRKNTDNDQLLEILKSPNAGFPLDFIPSKVNEVYLELVLSELNQLVIYLFEDLSLTYSGDADHDKMKMAFQRWLISYTPAQIYSLLWATVRRADNSRTRGTWGNYRYHQTDFVIKLVDDLIESKSTRHAEVEPYKYPYQVEEHLRTKIFFSQVLIKPDWFNSMVPIKKEEDALEIASVNSLANLTYSYFTDLNKISLVIKNANSFSIKPYGILITFDNEVELFTDQLTLFQNFKQDNADSGWYERAQGIFKISHFYSLEFLLTLQKELLVSKISQE</sequence>
<dbReference type="RefSeq" id="WP_089120424.1">
    <property type="nucleotide sequence ID" value="NZ_BCMI01000002.1"/>
</dbReference>
<dbReference type="EMBL" id="BCMI01000002">
    <property type="protein sequence ID" value="GAX05024.1"/>
    <property type="molecule type" value="Genomic_DNA"/>
</dbReference>
<comment type="caution">
    <text evidence="1">The sequence shown here is derived from an EMBL/GenBank/DDBJ whole genome shotgun (WGS) entry which is preliminary data.</text>
</comment>
<proteinExistence type="predicted"/>
<evidence type="ECO:0000313" key="1">
    <source>
        <dbReference type="EMBL" id="GAX05024.1"/>
    </source>
</evidence>
<dbReference type="Proteomes" id="UP000198414">
    <property type="component" value="Unassembled WGS sequence"/>
</dbReference>
<reference evidence="1 2" key="1">
    <citation type="submission" date="2015-11" db="EMBL/GenBank/DDBJ databases">
        <title>Draft genome sequences of new species of the genus Lactobacillus isolated from orchardgrass silage.</title>
        <authorList>
            <person name="Tohno M."/>
            <person name="Tanizawa Y."/>
            <person name="Arita M."/>
        </authorList>
    </citation>
    <scope>NUCLEOTIDE SEQUENCE [LARGE SCALE GENOMIC DNA]</scope>
    <source>
        <strain evidence="1 2">IWT25</strain>
    </source>
</reference>
<dbReference type="OrthoDB" id="2329864at2"/>
<gene>
    <name evidence="1" type="ORF">IWT25_00326</name>
</gene>
<name>A0A1Z5ITF0_9LACO</name>
<evidence type="ECO:0000313" key="2">
    <source>
        <dbReference type="Proteomes" id="UP000198414"/>
    </source>
</evidence>